<accession>A0A2H0BWH4</accession>
<evidence type="ECO:0000313" key="3">
    <source>
        <dbReference type="Proteomes" id="UP000231246"/>
    </source>
</evidence>
<evidence type="ECO:0000313" key="2">
    <source>
        <dbReference type="EMBL" id="PIP61410.1"/>
    </source>
</evidence>
<keyword evidence="1" id="KW-1133">Transmembrane helix</keyword>
<dbReference type="Proteomes" id="UP000231246">
    <property type="component" value="Unassembled WGS sequence"/>
</dbReference>
<name>A0A2H0BWH4_9BACT</name>
<protein>
    <submittedName>
        <fullName evidence="2">Uncharacterized protein</fullName>
    </submittedName>
</protein>
<reference evidence="2 3" key="1">
    <citation type="submission" date="2017-09" db="EMBL/GenBank/DDBJ databases">
        <title>Depth-based differentiation of microbial function through sediment-hosted aquifers and enrichment of novel symbionts in the deep terrestrial subsurface.</title>
        <authorList>
            <person name="Probst A.J."/>
            <person name="Ladd B."/>
            <person name="Jarett J.K."/>
            <person name="Geller-Mcgrath D.E."/>
            <person name="Sieber C.M."/>
            <person name="Emerson J.B."/>
            <person name="Anantharaman K."/>
            <person name="Thomas B.C."/>
            <person name="Malmstrom R."/>
            <person name="Stieglmeier M."/>
            <person name="Klingl A."/>
            <person name="Woyke T."/>
            <person name="Ryan C.M."/>
            <person name="Banfield J.F."/>
        </authorList>
    </citation>
    <scope>NUCLEOTIDE SEQUENCE [LARGE SCALE GENOMIC DNA]</scope>
    <source>
        <strain evidence="2">CG22_combo_CG10-13_8_21_14_all_38_20</strain>
    </source>
</reference>
<keyword evidence="1" id="KW-0812">Transmembrane</keyword>
<feature type="transmembrane region" description="Helical" evidence="1">
    <location>
        <begin position="7"/>
        <end position="29"/>
    </location>
</feature>
<evidence type="ECO:0000256" key="1">
    <source>
        <dbReference type="SAM" id="Phobius"/>
    </source>
</evidence>
<dbReference type="EMBL" id="PCTA01000026">
    <property type="protein sequence ID" value="PIP61410.1"/>
    <property type="molecule type" value="Genomic_DNA"/>
</dbReference>
<dbReference type="AlphaFoldDB" id="A0A2H0BWH4"/>
<gene>
    <name evidence="2" type="ORF">COW99_03865</name>
</gene>
<keyword evidence="1" id="KW-0472">Membrane</keyword>
<proteinExistence type="predicted"/>
<organism evidence="2 3">
    <name type="scientific">Candidatus Roizmanbacteria bacterium CG22_combo_CG10-13_8_21_14_all_38_20</name>
    <dbReference type="NCBI Taxonomy" id="1974862"/>
    <lineage>
        <taxon>Bacteria</taxon>
        <taxon>Candidatus Roizmaniibacteriota</taxon>
    </lineage>
</organism>
<comment type="caution">
    <text evidence="2">The sequence shown here is derived from an EMBL/GenBank/DDBJ whole genome shotgun (WGS) entry which is preliminary data.</text>
</comment>
<sequence length="180" mass="19765">MIKDNKLKYLATGIFLFMVLLIATLSVLLSRNQKANENGEPLIISVPTITPYPGNQLGKISVIPDEEIPTSPPTPIPEDGDIILSGIAVNNFYDTSESVDNNGNAVIEKTDNYTILFTKNKELFEIVVSDKRYKELAEEQLVKELGLDKINACRISITVAVEGVTYPLSYCTDSGEGNSH</sequence>